<feature type="compositionally biased region" description="Polar residues" evidence="1">
    <location>
        <begin position="131"/>
        <end position="140"/>
    </location>
</feature>
<organism evidence="2">
    <name type="scientific">Wood duck chaphamaparvovirus</name>
    <dbReference type="NCBI Taxonomy" id="2759604"/>
    <lineage>
        <taxon>Viruses</taxon>
        <taxon>Monodnaviria</taxon>
        <taxon>Shotokuvirae</taxon>
        <taxon>Cossaviricota</taxon>
        <taxon>Quintoviricetes</taxon>
        <taxon>Piccovirales</taxon>
        <taxon>Parvoviridae</taxon>
        <taxon>Hamaparvovirinae</taxon>
        <taxon>Chaphamaparvovirus</taxon>
    </lineage>
</organism>
<sequence>MAGFGASTGFTLLVWVDPESWRFEGLDEEQRLAKKAELLQDACTLLCGRWGMESSIMEHSGESYAFFSCPRFVVSSATLLRALGTLASCIKFHRGSPTDKPELLIAYRQCLLKYAVPDRVSEDSFGKEFGESQSGHTWGNVSKRPRTK</sequence>
<proteinExistence type="predicted"/>
<feature type="region of interest" description="Disordered" evidence="1">
    <location>
        <begin position="125"/>
        <end position="148"/>
    </location>
</feature>
<protein>
    <submittedName>
        <fullName evidence="2">Uncharacterized protein</fullName>
    </submittedName>
</protein>
<evidence type="ECO:0000313" key="2">
    <source>
        <dbReference type="EMBL" id="QMI57948.1"/>
    </source>
</evidence>
<reference evidence="2" key="1">
    <citation type="journal article" date="2020" name="Sci">
        <title>Metagenomics characterisation of avian parvoviruses and picornaviruses from Australian wild ducks.</title>
        <authorList>
            <person name="Vibin J."/>
            <person name="Chamings A."/>
            <person name="Klaassen M."/>
            <person name="Bhatta T.R."/>
            <person name="Alexandersen S."/>
        </authorList>
    </citation>
    <scope>NUCLEOTIDE SEQUENCE</scope>
    <source>
        <strain evidence="2">WDCPaV/N85/N87/1009nt/WD08.18-AU</strain>
    </source>
</reference>
<evidence type="ECO:0000256" key="1">
    <source>
        <dbReference type="SAM" id="MobiDB-lite"/>
    </source>
</evidence>
<dbReference type="EMBL" id="MT247820">
    <property type="protein sequence ID" value="QMI57948.1"/>
    <property type="molecule type" value="Genomic_DNA"/>
</dbReference>
<accession>A0A7D6X031</accession>
<name>A0A7D6X031_9VIRU</name>